<keyword evidence="3" id="KW-1185">Reference proteome</keyword>
<accession>A0A6B0SXK1</accession>
<dbReference type="InterPro" id="IPR029068">
    <property type="entry name" value="Glyas_Bleomycin-R_OHBP_Dase"/>
</dbReference>
<keyword evidence="2" id="KW-0560">Oxidoreductase</keyword>
<dbReference type="InterPro" id="IPR004360">
    <property type="entry name" value="Glyas_Fos-R_dOase_dom"/>
</dbReference>
<dbReference type="InterPro" id="IPR052537">
    <property type="entry name" value="Extradiol_RC_dioxygenase"/>
</dbReference>
<name>A0A6B0SXK1_9EURY</name>
<comment type="caution">
    <text evidence="2">The sequence shown here is derived from an EMBL/GenBank/DDBJ whole genome shotgun (WGS) entry which is preliminary data.</text>
</comment>
<dbReference type="GO" id="GO:0051213">
    <property type="term" value="F:dioxygenase activity"/>
    <property type="evidence" value="ECO:0007669"/>
    <property type="project" value="UniProtKB-KW"/>
</dbReference>
<feature type="domain" description="VOC" evidence="1">
    <location>
        <begin position="11"/>
        <end position="138"/>
    </location>
</feature>
<dbReference type="SUPFAM" id="SSF54593">
    <property type="entry name" value="Glyoxalase/Bleomycin resistance protein/Dihydroxybiphenyl dioxygenase"/>
    <property type="match status" value="1"/>
</dbReference>
<dbReference type="Gene3D" id="3.10.180.10">
    <property type="entry name" value="2,3-Dihydroxybiphenyl 1,2-Dioxygenase, domain 1"/>
    <property type="match status" value="2"/>
</dbReference>
<dbReference type="AlphaFoldDB" id="A0A6B0SXK1"/>
<dbReference type="Proteomes" id="UP000437065">
    <property type="component" value="Unassembled WGS sequence"/>
</dbReference>
<organism evidence="2 3">
    <name type="scientific">Halobaculum saliterrae</name>
    <dbReference type="NCBI Taxonomy" id="2073113"/>
    <lineage>
        <taxon>Archaea</taxon>
        <taxon>Methanobacteriati</taxon>
        <taxon>Methanobacteriota</taxon>
        <taxon>Stenosarchaea group</taxon>
        <taxon>Halobacteria</taxon>
        <taxon>Halobacteriales</taxon>
        <taxon>Haloferacaceae</taxon>
        <taxon>Halobaculum</taxon>
    </lineage>
</organism>
<proteinExistence type="predicted"/>
<sequence length="323" mass="36673">MVDHTMPKVDGIHHVTAFCDEPQVNYDFFTNVLGLRFVKRTVRFDVPEKIYHLYYGDEMGTPGTIITYFPMTNMPMEDGMVGKGMMRSVGLTIPEGSIGYWQDRFDDHGVEYTMDERFAETAIQFEDPDGLPYELVTGESDIEPWTEGSDVPAEHAIRGMHDVTIHSSDPAGTMDVLEVMGWDRIGEATHPQAGDRVRYKAPEGAPCGDLVDVLIRPNAPDGVMGVGTFLHVAFRVKNNWEQDEVSDALRENGYWTTSRKDRDYFQSRYITEPGGAVFEYATMDRGFDYDQDPDAFGEEMRVPDWLDVDVERIEEILPPLETN</sequence>
<reference evidence="2 3" key="1">
    <citation type="submission" date="2019-12" db="EMBL/GenBank/DDBJ databases">
        <title>Isolation and characterization of three novel carbon monoxide-oxidizing members of Halobacteria from salione crusts and soils.</title>
        <authorList>
            <person name="Myers M.R."/>
            <person name="King G.M."/>
        </authorList>
    </citation>
    <scope>NUCLEOTIDE SEQUENCE [LARGE SCALE GENOMIC DNA]</scope>
    <source>
        <strain evidence="2 3">WSA2</strain>
    </source>
</reference>
<keyword evidence="2" id="KW-0223">Dioxygenase</keyword>
<protein>
    <submittedName>
        <fullName evidence="2">Ring-cleaving dioxygenase</fullName>
    </submittedName>
</protein>
<evidence type="ECO:0000259" key="1">
    <source>
        <dbReference type="PROSITE" id="PS51819"/>
    </source>
</evidence>
<feature type="domain" description="VOC" evidence="1">
    <location>
        <begin position="159"/>
        <end position="283"/>
    </location>
</feature>
<dbReference type="EMBL" id="WUUS01000008">
    <property type="protein sequence ID" value="MXR42266.1"/>
    <property type="molecule type" value="Genomic_DNA"/>
</dbReference>
<dbReference type="PANTHER" id="PTHR36110:SF2">
    <property type="entry name" value="RING-CLEAVING DIOXYGENASE MHQE-RELATED"/>
    <property type="match status" value="1"/>
</dbReference>
<dbReference type="PANTHER" id="PTHR36110">
    <property type="entry name" value="RING-CLEAVING DIOXYGENASE MHQE-RELATED"/>
    <property type="match status" value="1"/>
</dbReference>
<dbReference type="PROSITE" id="PS51819">
    <property type="entry name" value="VOC"/>
    <property type="match status" value="2"/>
</dbReference>
<dbReference type="InterPro" id="IPR037523">
    <property type="entry name" value="VOC_core"/>
</dbReference>
<evidence type="ECO:0000313" key="2">
    <source>
        <dbReference type="EMBL" id="MXR42266.1"/>
    </source>
</evidence>
<gene>
    <name evidence="2" type="ORF">GRX01_13075</name>
</gene>
<evidence type="ECO:0000313" key="3">
    <source>
        <dbReference type="Proteomes" id="UP000437065"/>
    </source>
</evidence>
<dbReference type="Pfam" id="PF00903">
    <property type="entry name" value="Glyoxalase"/>
    <property type="match status" value="1"/>
</dbReference>